<dbReference type="EMBL" id="BK059097">
    <property type="protein sequence ID" value="DAE29712.1"/>
    <property type="molecule type" value="Genomic_DNA"/>
</dbReference>
<sequence length="62" mass="7293">MKQLKWALDVKCIRQKTCAAFLGVSEKTLYNKMTGTNEFTYSEVKRLKELLPEFDIDYLLDN</sequence>
<proteinExistence type="predicted"/>
<evidence type="ECO:0000313" key="1">
    <source>
        <dbReference type="EMBL" id="DAE29712.1"/>
    </source>
</evidence>
<organism evidence="1">
    <name type="scientific">virus sp. ctJLD79</name>
    <dbReference type="NCBI Taxonomy" id="2827987"/>
    <lineage>
        <taxon>Viruses</taxon>
    </lineage>
</organism>
<accession>A0A8S5RE99</accession>
<reference evidence="1" key="1">
    <citation type="journal article" date="2021" name="Proc. Natl. Acad. Sci. U.S.A.">
        <title>A Catalog of Tens of Thousands of Viruses from Human Metagenomes Reveals Hidden Associations with Chronic Diseases.</title>
        <authorList>
            <person name="Tisza M.J."/>
            <person name="Buck C.B."/>
        </authorList>
    </citation>
    <scope>NUCLEOTIDE SEQUENCE</scope>
    <source>
        <strain evidence="1">CtJLD79</strain>
    </source>
</reference>
<name>A0A8S5RE99_9VIRU</name>
<protein>
    <submittedName>
        <fullName evidence="1">SOS-response transcriptional repressor</fullName>
    </submittedName>
</protein>